<feature type="non-terminal residue" evidence="2">
    <location>
        <position position="1"/>
    </location>
</feature>
<organism evidence="2 3">
    <name type="scientific">Dentiscutata erythropus</name>
    <dbReference type="NCBI Taxonomy" id="1348616"/>
    <lineage>
        <taxon>Eukaryota</taxon>
        <taxon>Fungi</taxon>
        <taxon>Fungi incertae sedis</taxon>
        <taxon>Mucoromycota</taxon>
        <taxon>Glomeromycotina</taxon>
        <taxon>Glomeromycetes</taxon>
        <taxon>Diversisporales</taxon>
        <taxon>Gigasporaceae</taxon>
        <taxon>Dentiscutata</taxon>
    </lineage>
</organism>
<dbReference type="Gene3D" id="2.60.40.150">
    <property type="entry name" value="C2 domain"/>
    <property type="match status" value="2"/>
</dbReference>
<dbReference type="OrthoDB" id="9895617at2759"/>
<sequence length="1759" mass="204693">PNGGFPPSDTLANLFGFEPQEQLLNLYKTHCREDRILKHNNHTVWITSMILWFLRFLLKDFRSEWSGTYERAEQFISKEINDLEIEEIVVATGRKVVRERFDIESKTKRVTREIISITHVRRILKCQQNTGAYYLTDDLAKSFGYESAEMLQTAFYEYRNSKSETQKISQINYQIWSTMMVLYFYRYVAVDQKKEWYPTYERSYRWLWAQLKDNVVEMDRAFEVEIAEMIASIKNPQKDRGIVQKPYGIARIEIISAKNLRQADSRLARSAFDPYVKISNLATSWAYGDSRVIYNNCDPVWEQVFYIPVYDIHEKFNLQVFDYSAFFKHKLLGFYIFDLKSVIKEFPNGSFGGKKLKFDANLTYKGSNRGQLSFVADFFSLPEPDKMEAITINNASIRHLYLLMTYQSQYGYFELTDSLAKLFNFNPKEELAKTFSDFVQNDEWVRNLDHRIWATVLVTSFLKVLLWKERREWFVIQLFKATQWVDENQQRSLGILVIPNTSLITRRYVDLRIVRRFITYQNESGCFELIVKLAESLGFSSVEEAKKHIETHFSSYSPRTAQFNDNVWSTAIMLWYIRYVLVDFRNEWVDVYQKAYNCLCQQISDDRVREELLEAARIFVVKRFEVEPDAINEDESFKESIEANKMSQGFDFVEEPDEVPPIPNDDVVGIIRICVKNAKNLKKSDSWFTFANPDPYVRIMDAFGNEIVRTKVYHGTINPKWNEVHLISAHGLDEKISVEIYDENLFISEKPLGTYVMDTNILLKSEDQSKPFNGSFPLQIGQKPVRGLLNLDIQFFPISFTEGENFVFSKDTIKQQHLYMLISWRNADGSWKFTDKLARFFNYISAEELKQAFLAHLSSSDKDFLKYDLSILATALTIMYLKVLCWKHYDEWKRIVANSESWLSKEINNIDAEDSLYYLCRKFIVERFNVKNFEKEQLEIIEPAKQTIITRKVITIRHVRTLLSHQSDDGCVELNEKVAEFFGFKSVDEFLQHMQKHFKTERVSKPHHNAWVTVCVVWYLRFVALDHRHEWIGNYEKSSEWLKKLCKGDTALEKEINDCAKKFIISRYEMSFVYNTLGRHHRSSSLSGNVVNRSTTTDTVVKKFLTYRPKDLCYQLNDEIAKHLGFYDKASLESAFRSHFISDNLSKLDIDTLLTAVAIWYLRLLGVDHRDHWSGECDELYKLLHSRINNPQIERELLGSAKQFIIRSYNVEDDAIQKDDEYQEHFNCTSDIESCKTFVIDKSNKSAGKKLKDVKNFFDALTFDKDNHDDHEKAEALIVIGESASPDKCNEIVLGQKDDGSIELSDSVCNELDAPKEEIIAAIQKKIKNNKLKSPEFLPSFETAIIISYLKKAAPQHESLWKDNYDKAREYLSKQVGDANAEKELLDLADNYVIENSIKKVIKDKKRNAVSKMRNSATPEKCNYTVFKQKDDGSFEFSETVCEEIDVHVVDIVPTAKKYTQNKKLRSLQSELWWNTALTLSYLRIAAPHHKKLWEDKYKKGREYLSKQIGDISAEKELLDCTDKYVVDNVTKKFEKDHKKNAALHIVQETASPVKYKEIVSKQKDDGSIELDDSVCKELGAPKEDAITTIRKKVKNNKIKSPEHSSSFATAINISYLKNSAPHLEGLWKDKYDKAREYLSKQIGDKDAEDELIKCADEYVVDKVIDKVIGEMKHDVIDLKKDEISKVTELKDSNLSDKIENVITFCKDNEKAEALITVEESASSEKCKKIVSDQKDVGCIELGDSICNKLVVPKEGPFF</sequence>
<dbReference type="InterPro" id="IPR035892">
    <property type="entry name" value="C2_domain_sf"/>
</dbReference>
<dbReference type="InterPro" id="IPR052455">
    <property type="entry name" value="Tricalbin_domain"/>
</dbReference>
<dbReference type="PROSITE" id="PS50004">
    <property type="entry name" value="C2"/>
    <property type="match status" value="2"/>
</dbReference>
<dbReference type="PANTHER" id="PTHR46980:SF2">
    <property type="entry name" value="TRICALBIN-1-RELATED"/>
    <property type="match status" value="1"/>
</dbReference>
<protein>
    <submittedName>
        <fullName evidence="2">16323_t:CDS:1</fullName>
    </submittedName>
</protein>
<dbReference type="InterPro" id="IPR000008">
    <property type="entry name" value="C2_dom"/>
</dbReference>
<feature type="domain" description="C2" evidence="1">
    <location>
        <begin position="655"/>
        <end position="772"/>
    </location>
</feature>
<proteinExistence type="predicted"/>
<comment type="caution">
    <text evidence="2">The sequence shown here is derived from an EMBL/GenBank/DDBJ whole genome shotgun (WGS) entry which is preliminary data.</text>
</comment>
<reference evidence="2" key="1">
    <citation type="submission" date="2021-06" db="EMBL/GenBank/DDBJ databases">
        <authorList>
            <person name="Kallberg Y."/>
            <person name="Tangrot J."/>
            <person name="Rosling A."/>
        </authorList>
    </citation>
    <scope>NUCLEOTIDE SEQUENCE</scope>
    <source>
        <strain evidence="2">MA453B</strain>
    </source>
</reference>
<dbReference type="SUPFAM" id="SSF49562">
    <property type="entry name" value="C2 domain (Calcium/lipid-binding domain, CaLB)"/>
    <property type="match status" value="2"/>
</dbReference>
<accession>A0A9N8W0P8</accession>
<keyword evidence="3" id="KW-1185">Reference proteome</keyword>
<dbReference type="Proteomes" id="UP000789405">
    <property type="component" value="Unassembled WGS sequence"/>
</dbReference>
<dbReference type="SMART" id="SM00239">
    <property type="entry name" value="C2"/>
    <property type="match status" value="2"/>
</dbReference>
<feature type="domain" description="C2" evidence="1">
    <location>
        <begin position="228"/>
        <end position="353"/>
    </location>
</feature>
<dbReference type="PANTHER" id="PTHR46980">
    <property type="entry name" value="TRICALBIN-1-RELATED"/>
    <property type="match status" value="1"/>
</dbReference>
<dbReference type="Pfam" id="PF00168">
    <property type="entry name" value="C2"/>
    <property type="match status" value="2"/>
</dbReference>
<gene>
    <name evidence="2" type="ORF">DERYTH_LOCUS1550</name>
</gene>
<name>A0A9N8W0P8_9GLOM</name>
<evidence type="ECO:0000259" key="1">
    <source>
        <dbReference type="PROSITE" id="PS50004"/>
    </source>
</evidence>
<evidence type="ECO:0000313" key="2">
    <source>
        <dbReference type="EMBL" id="CAG8473033.1"/>
    </source>
</evidence>
<dbReference type="EMBL" id="CAJVPY010000442">
    <property type="protein sequence ID" value="CAG8473033.1"/>
    <property type="molecule type" value="Genomic_DNA"/>
</dbReference>
<evidence type="ECO:0000313" key="3">
    <source>
        <dbReference type="Proteomes" id="UP000789405"/>
    </source>
</evidence>